<dbReference type="RefSeq" id="WP_157069527.1">
    <property type="nucleotide sequence ID" value="NZ_CP011125.1"/>
</dbReference>
<name>A0A0F6YLZ8_9BACT</name>
<evidence type="ECO:0008006" key="4">
    <source>
        <dbReference type="Google" id="ProtNLM"/>
    </source>
</evidence>
<dbReference type="KEGG" id="samy:DB32_006012"/>
<organism evidence="2 3">
    <name type="scientific">Sandaracinus amylolyticus</name>
    <dbReference type="NCBI Taxonomy" id="927083"/>
    <lineage>
        <taxon>Bacteria</taxon>
        <taxon>Pseudomonadati</taxon>
        <taxon>Myxococcota</taxon>
        <taxon>Polyangia</taxon>
        <taxon>Polyangiales</taxon>
        <taxon>Sandaracinaceae</taxon>
        <taxon>Sandaracinus</taxon>
    </lineage>
</organism>
<dbReference type="AlphaFoldDB" id="A0A0F6YLZ8"/>
<accession>A0A0F6YLZ8</accession>
<feature type="chain" id="PRO_5002513030" description="Secreted protein" evidence="1">
    <location>
        <begin position="24"/>
        <end position="88"/>
    </location>
</feature>
<keyword evidence="3" id="KW-1185">Reference proteome</keyword>
<feature type="signal peptide" evidence="1">
    <location>
        <begin position="1"/>
        <end position="23"/>
    </location>
</feature>
<proteinExistence type="predicted"/>
<evidence type="ECO:0000256" key="1">
    <source>
        <dbReference type="SAM" id="SignalP"/>
    </source>
</evidence>
<keyword evidence="1" id="KW-0732">Signal</keyword>
<evidence type="ECO:0000313" key="2">
    <source>
        <dbReference type="EMBL" id="AKF08863.1"/>
    </source>
</evidence>
<sequence>MMRLRVALAVTRALCFIAADTLAHVGTLLEDWNAWLDRTERAEVEELDFATCDESVVVIGECVCRAPIVGDGICASCEEWVARSEVQA</sequence>
<reference evidence="2 3" key="1">
    <citation type="submission" date="2015-03" db="EMBL/GenBank/DDBJ databases">
        <title>Genome assembly of Sandaracinus amylolyticus DSM 53668.</title>
        <authorList>
            <person name="Sharma G."/>
            <person name="Subramanian S."/>
        </authorList>
    </citation>
    <scope>NUCLEOTIDE SEQUENCE [LARGE SCALE GENOMIC DNA]</scope>
    <source>
        <strain evidence="2 3">DSM 53668</strain>
    </source>
</reference>
<evidence type="ECO:0000313" key="3">
    <source>
        <dbReference type="Proteomes" id="UP000034883"/>
    </source>
</evidence>
<dbReference type="STRING" id="927083.DB32_006012"/>
<gene>
    <name evidence="2" type="ORF">DB32_006012</name>
</gene>
<dbReference type="EMBL" id="CP011125">
    <property type="protein sequence ID" value="AKF08863.1"/>
    <property type="molecule type" value="Genomic_DNA"/>
</dbReference>
<protein>
    <recommendedName>
        <fullName evidence="4">Secreted protein</fullName>
    </recommendedName>
</protein>
<dbReference type="Proteomes" id="UP000034883">
    <property type="component" value="Chromosome"/>
</dbReference>